<accession>A0A974HFS6</accession>
<evidence type="ECO:0000313" key="1">
    <source>
        <dbReference type="EMBL" id="OCT75961.1"/>
    </source>
</evidence>
<gene>
    <name evidence="1" type="ORF">XELAEV_18031147mg</name>
</gene>
<sequence length="83" mass="9623">MKYFMYIYLAGSIYDLQIVFSSFFCSSGWVNDLSYWLQALYSKQYANVLLFSLNKTREAARIYSAEDCTWRGLTATSLVICPD</sequence>
<dbReference type="Proteomes" id="UP000694892">
    <property type="component" value="Chromosome 6L"/>
</dbReference>
<dbReference type="EMBL" id="CM004476">
    <property type="protein sequence ID" value="OCT75961.1"/>
    <property type="molecule type" value="Genomic_DNA"/>
</dbReference>
<evidence type="ECO:0000313" key="2">
    <source>
        <dbReference type="Proteomes" id="UP000694892"/>
    </source>
</evidence>
<reference evidence="2" key="1">
    <citation type="journal article" date="2016" name="Nature">
        <title>Genome evolution in the allotetraploid frog Xenopus laevis.</title>
        <authorList>
            <person name="Session A.M."/>
            <person name="Uno Y."/>
            <person name="Kwon T."/>
            <person name="Chapman J.A."/>
            <person name="Toyoda A."/>
            <person name="Takahashi S."/>
            <person name="Fukui A."/>
            <person name="Hikosaka A."/>
            <person name="Suzuki A."/>
            <person name="Kondo M."/>
            <person name="van Heeringen S.J."/>
            <person name="Quigley I."/>
            <person name="Heinz S."/>
            <person name="Ogino H."/>
            <person name="Ochi H."/>
            <person name="Hellsten U."/>
            <person name="Lyons J.B."/>
            <person name="Simakov O."/>
            <person name="Putnam N."/>
            <person name="Stites J."/>
            <person name="Kuroki Y."/>
            <person name="Tanaka T."/>
            <person name="Michiue T."/>
            <person name="Watanabe M."/>
            <person name="Bogdanovic O."/>
            <person name="Lister R."/>
            <person name="Georgiou G."/>
            <person name="Paranjpe S.S."/>
            <person name="van Kruijsbergen I."/>
            <person name="Shu S."/>
            <person name="Carlson J."/>
            <person name="Kinoshita T."/>
            <person name="Ohta Y."/>
            <person name="Mawaribuchi S."/>
            <person name="Jenkins J."/>
            <person name="Grimwood J."/>
            <person name="Schmutz J."/>
            <person name="Mitros T."/>
            <person name="Mozaffari S.V."/>
            <person name="Suzuki Y."/>
            <person name="Haramoto Y."/>
            <person name="Yamamoto T.S."/>
            <person name="Takagi C."/>
            <person name="Heald R."/>
            <person name="Miller K."/>
            <person name="Haudenschild C."/>
            <person name="Kitzman J."/>
            <person name="Nakayama T."/>
            <person name="Izutsu Y."/>
            <person name="Robert J."/>
            <person name="Fortriede J."/>
            <person name="Burns K."/>
            <person name="Lotay V."/>
            <person name="Karimi K."/>
            <person name="Yasuoka Y."/>
            <person name="Dichmann D.S."/>
            <person name="Flajnik M.F."/>
            <person name="Houston D.W."/>
            <person name="Shendure J."/>
            <person name="DuPasquier L."/>
            <person name="Vize P.D."/>
            <person name="Zorn A.M."/>
            <person name="Ito M."/>
            <person name="Marcotte E.M."/>
            <person name="Wallingford J.B."/>
            <person name="Ito Y."/>
            <person name="Asashima M."/>
            <person name="Ueno N."/>
            <person name="Matsuda Y."/>
            <person name="Veenstra G.J."/>
            <person name="Fujiyama A."/>
            <person name="Harland R.M."/>
            <person name="Taira M."/>
            <person name="Rokhsar D.S."/>
        </authorList>
    </citation>
    <scope>NUCLEOTIDE SEQUENCE [LARGE SCALE GENOMIC DNA]</scope>
    <source>
        <strain evidence="2">J</strain>
    </source>
</reference>
<dbReference type="AlphaFoldDB" id="A0A974HFS6"/>
<name>A0A974HFS6_XENLA</name>
<proteinExistence type="predicted"/>
<organism evidence="1 2">
    <name type="scientific">Xenopus laevis</name>
    <name type="common">African clawed frog</name>
    <dbReference type="NCBI Taxonomy" id="8355"/>
    <lineage>
        <taxon>Eukaryota</taxon>
        <taxon>Metazoa</taxon>
        <taxon>Chordata</taxon>
        <taxon>Craniata</taxon>
        <taxon>Vertebrata</taxon>
        <taxon>Euteleostomi</taxon>
        <taxon>Amphibia</taxon>
        <taxon>Batrachia</taxon>
        <taxon>Anura</taxon>
        <taxon>Pipoidea</taxon>
        <taxon>Pipidae</taxon>
        <taxon>Xenopodinae</taxon>
        <taxon>Xenopus</taxon>
        <taxon>Xenopus</taxon>
    </lineage>
</organism>
<protein>
    <submittedName>
        <fullName evidence="1">Uncharacterized protein</fullName>
    </submittedName>
</protein>